<organism evidence="1 2">
    <name type="scientific">Kaistia defluvii</name>
    <dbReference type="NCBI Taxonomy" id="410841"/>
    <lineage>
        <taxon>Bacteria</taxon>
        <taxon>Pseudomonadati</taxon>
        <taxon>Pseudomonadota</taxon>
        <taxon>Alphaproteobacteria</taxon>
        <taxon>Hyphomicrobiales</taxon>
        <taxon>Kaistiaceae</taxon>
        <taxon>Kaistia</taxon>
    </lineage>
</organism>
<accession>A0ABV2R2P9</accession>
<name>A0ABV2R2P9_9HYPH</name>
<keyword evidence="2" id="KW-1185">Reference proteome</keyword>
<dbReference type="EMBL" id="JBEPSM010000002">
    <property type="protein sequence ID" value="MET4634961.1"/>
    <property type="molecule type" value="Genomic_DNA"/>
</dbReference>
<evidence type="ECO:0000313" key="1">
    <source>
        <dbReference type="EMBL" id="MET4634961.1"/>
    </source>
</evidence>
<dbReference type="Proteomes" id="UP001549321">
    <property type="component" value="Unassembled WGS sequence"/>
</dbReference>
<comment type="caution">
    <text evidence="1">The sequence shown here is derived from an EMBL/GenBank/DDBJ whole genome shotgun (WGS) entry which is preliminary data.</text>
</comment>
<gene>
    <name evidence="1" type="ORF">ABIE08_002907</name>
</gene>
<proteinExistence type="predicted"/>
<sequence length="126" mass="12713">MSYLNDRVLDLGLNVIDTEADKIFICSAEPATYTAATSTNALGNKTFSAGAAFGSPAARSPSGRKVTSAAITDGSVTGSGTATHWAVVDSANSRLLAAYSLSASQPVTSGNPFTLPAYDIGIPAPA</sequence>
<evidence type="ECO:0000313" key="2">
    <source>
        <dbReference type="Proteomes" id="UP001549321"/>
    </source>
</evidence>
<protein>
    <submittedName>
        <fullName evidence="1">Uncharacterized protein</fullName>
    </submittedName>
</protein>
<dbReference type="RefSeq" id="WP_354552089.1">
    <property type="nucleotide sequence ID" value="NZ_JBEPSM010000002.1"/>
</dbReference>
<reference evidence="1 2" key="1">
    <citation type="submission" date="2024-06" db="EMBL/GenBank/DDBJ databases">
        <title>Sorghum-associated microbial communities from plants grown in Nebraska, USA.</title>
        <authorList>
            <person name="Schachtman D."/>
        </authorList>
    </citation>
    <scope>NUCLEOTIDE SEQUENCE [LARGE SCALE GENOMIC DNA]</scope>
    <source>
        <strain evidence="1 2">3207</strain>
    </source>
</reference>